<keyword evidence="5" id="KW-1185">Reference proteome</keyword>
<dbReference type="Proteomes" id="UP001153737">
    <property type="component" value="Chromosome 7"/>
</dbReference>
<dbReference type="OrthoDB" id="5981545at2759"/>
<name>A0A9P0GVZ2_PHACE</name>
<keyword evidence="1" id="KW-0863">Zinc-finger</keyword>
<feature type="domain" description="C2H2-type" evidence="3">
    <location>
        <begin position="201"/>
        <end position="228"/>
    </location>
</feature>
<feature type="region of interest" description="Disordered" evidence="2">
    <location>
        <begin position="95"/>
        <end position="128"/>
    </location>
</feature>
<evidence type="ECO:0000256" key="2">
    <source>
        <dbReference type="SAM" id="MobiDB-lite"/>
    </source>
</evidence>
<gene>
    <name evidence="4" type="ORF">PHAECO_LOCUS11239</name>
</gene>
<proteinExistence type="predicted"/>
<dbReference type="EMBL" id="OU896713">
    <property type="protein sequence ID" value="CAH1175742.1"/>
    <property type="molecule type" value="Genomic_DNA"/>
</dbReference>
<feature type="compositionally biased region" description="Basic and acidic residues" evidence="2">
    <location>
        <begin position="109"/>
        <end position="120"/>
    </location>
</feature>
<accession>A0A9P0GVZ2</accession>
<keyword evidence="1" id="KW-0479">Metal-binding</keyword>
<evidence type="ECO:0000313" key="4">
    <source>
        <dbReference type="EMBL" id="CAH1175742.1"/>
    </source>
</evidence>
<evidence type="ECO:0000259" key="3">
    <source>
        <dbReference type="PROSITE" id="PS50157"/>
    </source>
</evidence>
<reference evidence="4" key="2">
    <citation type="submission" date="2022-10" db="EMBL/GenBank/DDBJ databases">
        <authorList>
            <consortium name="ENA_rothamsted_submissions"/>
            <consortium name="culmorum"/>
            <person name="King R."/>
        </authorList>
    </citation>
    <scope>NUCLEOTIDE SEQUENCE</scope>
</reference>
<organism evidence="4 5">
    <name type="scientific">Phaedon cochleariae</name>
    <name type="common">Mustard beetle</name>
    <dbReference type="NCBI Taxonomy" id="80249"/>
    <lineage>
        <taxon>Eukaryota</taxon>
        <taxon>Metazoa</taxon>
        <taxon>Ecdysozoa</taxon>
        <taxon>Arthropoda</taxon>
        <taxon>Hexapoda</taxon>
        <taxon>Insecta</taxon>
        <taxon>Pterygota</taxon>
        <taxon>Neoptera</taxon>
        <taxon>Endopterygota</taxon>
        <taxon>Coleoptera</taxon>
        <taxon>Polyphaga</taxon>
        <taxon>Cucujiformia</taxon>
        <taxon>Chrysomeloidea</taxon>
        <taxon>Chrysomelidae</taxon>
        <taxon>Chrysomelinae</taxon>
        <taxon>Chrysomelini</taxon>
        <taxon>Phaedon</taxon>
    </lineage>
</organism>
<dbReference type="GO" id="GO:0008270">
    <property type="term" value="F:zinc ion binding"/>
    <property type="evidence" value="ECO:0007669"/>
    <property type="project" value="UniProtKB-KW"/>
</dbReference>
<dbReference type="PROSITE" id="PS50157">
    <property type="entry name" value="ZINC_FINGER_C2H2_2"/>
    <property type="match status" value="1"/>
</dbReference>
<reference evidence="4" key="1">
    <citation type="submission" date="2022-01" db="EMBL/GenBank/DDBJ databases">
        <authorList>
            <person name="King R."/>
        </authorList>
    </citation>
    <scope>NUCLEOTIDE SEQUENCE</scope>
</reference>
<evidence type="ECO:0000313" key="5">
    <source>
        <dbReference type="Proteomes" id="UP001153737"/>
    </source>
</evidence>
<dbReference type="AlphaFoldDB" id="A0A9P0GVZ2"/>
<protein>
    <recommendedName>
        <fullName evidence="3">C2H2-type domain-containing protein</fullName>
    </recommendedName>
</protein>
<dbReference type="InterPro" id="IPR013087">
    <property type="entry name" value="Znf_C2H2_type"/>
</dbReference>
<evidence type="ECO:0000256" key="1">
    <source>
        <dbReference type="PROSITE-ProRule" id="PRU00042"/>
    </source>
</evidence>
<sequence>MTQNLNLPYVIQLEDPFSAIRLSEIPIISKDFNKITHITYLPNVVEDLQPVFIPTIPRFEVENTETSITPMIQNIEQPQINYVYQVVCPEKKVQPVEKFKRGRPKKKKGEAPSEPKKPEQPPKVMKLAPRTRSGRVIKFPKHIEQDFKKVETNEPKKLDSEDQLEFKTSEFTKFIEKPSVKPKPPKELSHHQRKRKIAAQYRCPKCQKAYLGKAKMLDHIKKYPDHGPLPQREHNDLNFDVWNYLVDVTQKSPPAQRGMKFCEELTNLLHNILLLTSALFKKVEQNKNYVEVDKVLGNAIGLAPGLYKFNDTELHKDVTVLKLITNTDFFNPVDPVEDRPVEPQQNDTNSMVENQELHSDNSHAKTEKTIIPCDKPQIPLEDMYFNTDQDETLEKSAEPYSIPKIEPRIASDMSQMSDEFNKKTETSLLDTELLSDNSLLNLSNIRSSVDEFMTGGTLLDNSTSSDEVMNVDQFVNERFTKITEADLGMGGASLNLDLPSLDLFNFHS</sequence>
<keyword evidence="1" id="KW-0862">Zinc</keyword>